<dbReference type="RefSeq" id="WP_286215586.1">
    <property type="nucleotide sequence ID" value="NZ_AP027736.1"/>
</dbReference>
<name>A0ABP9WJR5_9MICO</name>
<accession>A0ABP9WJR5</accession>
<feature type="domain" description="Glycosyltransferase subfamily 4-like N-terminal" evidence="4">
    <location>
        <begin position="15"/>
        <end position="175"/>
    </location>
</feature>
<evidence type="ECO:0000313" key="5">
    <source>
        <dbReference type="EMBL" id="GAA5519839.1"/>
    </source>
</evidence>
<evidence type="ECO:0000256" key="1">
    <source>
        <dbReference type="ARBA" id="ARBA00021292"/>
    </source>
</evidence>
<dbReference type="GO" id="GO:0016757">
    <property type="term" value="F:glycosyltransferase activity"/>
    <property type="evidence" value="ECO:0007669"/>
    <property type="project" value="UniProtKB-KW"/>
</dbReference>
<reference evidence="5 6" key="1">
    <citation type="submission" date="2024-02" db="EMBL/GenBank/DDBJ databases">
        <title>Lysinimicrobium sediminis NBRC 112286.</title>
        <authorList>
            <person name="Ichikawa N."/>
            <person name="Katano-Makiyama Y."/>
            <person name="Hidaka K."/>
        </authorList>
    </citation>
    <scope>NUCLEOTIDE SEQUENCE [LARGE SCALE GENOMIC DNA]</scope>
    <source>
        <strain evidence="5 6">NBRC 112286</strain>
    </source>
</reference>
<sequence length="374" mass="39359">MRIAQVANFYGPRSGGLRTALRALGRGYQDCGDTVLLIVPGDEDSDTLTAHGRVVTLHSPVLPGSGGYRVITRVGAVRDALTDFAPDVLEVSDRTTLARLGAWARGRGIVATFTAHERADGVLASALPRALSPLVAPLARAHTRGLSSRFDTLVATTSYAGEELRRAGATVETVPLGVDLDTFHPRHASALARRALAADRETLLVMASRLSPEKRPDLAVDAVRELTRRGRAVRLVVAGAGPLDRDLRRRARGLPVDFLGFVGDRRSFASLLATADVLLAPGPIETFGLAALEGLASGTPAVVNAASALPEVIAESGVAAAGTPVGFADAVETLLARDGRERRLAARARAECFPWETTVARMRAIHASALAGTR</sequence>
<dbReference type="PANTHER" id="PTHR45947:SF3">
    <property type="entry name" value="SULFOQUINOVOSYL TRANSFERASE SQD2"/>
    <property type="match status" value="1"/>
</dbReference>
<protein>
    <recommendedName>
        <fullName evidence="1">D-inositol 3-phosphate glycosyltransferase</fullName>
    </recommendedName>
</protein>
<dbReference type="Gene3D" id="3.40.50.2000">
    <property type="entry name" value="Glycogen Phosphorylase B"/>
    <property type="match status" value="2"/>
</dbReference>
<proteinExistence type="predicted"/>
<gene>
    <name evidence="5" type="primary">pimC</name>
    <name evidence="5" type="ORF">Lsed01_02297</name>
</gene>
<keyword evidence="6" id="KW-1185">Reference proteome</keyword>
<organism evidence="5 6">
    <name type="scientific">Demequina sediminis</name>
    <dbReference type="NCBI Taxonomy" id="1930058"/>
    <lineage>
        <taxon>Bacteria</taxon>
        <taxon>Bacillati</taxon>
        <taxon>Actinomycetota</taxon>
        <taxon>Actinomycetes</taxon>
        <taxon>Micrococcales</taxon>
        <taxon>Demequinaceae</taxon>
        <taxon>Demequina</taxon>
    </lineage>
</organism>
<dbReference type="Pfam" id="PF13692">
    <property type="entry name" value="Glyco_trans_1_4"/>
    <property type="match status" value="1"/>
</dbReference>
<dbReference type="PANTHER" id="PTHR45947">
    <property type="entry name" value="SULFOQUINOVOSYL TRANSFERASE SQD2"/>
    <property type="match status" value="1"/>
</dbReference>
<dbReference type="EMBL" id="BAABRR010000014">
    <property type="protein sequence ID" value="GAA5519839.1"/>
    <property type="molecule type" value="Genomic_DNA"/>
</dbReference>
<dbReference type="Proteomes" id="UP001426770">
    <property type="component" value="Unassembled WGS sequence"/>
</dbReference>
<keyword evidence="2 5" id="KW-0328">Glycosyltransferase</keyword>
<dbReference type="InterPro" id="IPR050194">
    <property type="entry name" value="Glycosyltransferase_grp1"/>
</dbReference>
<evidence type="ECO:0000259" key="4">
    <source>
        <dbReference type="Pfam" id="PF13579"/>
    </source>
</evidence>
<comment type="caution">
    <text evidence="5">The sequence shown here is derived from an EMBL/GenBank/DDBJ whole genome shotgun (WGS) entry which is preliminary data.</text>
</comment>
<keyword evidence="3" id="KW-0808">Transferase</keyword>
<dbReference type="InterPro" id="IPR028098">
    <property type="entry name" value="Glyco_trans_4-like_N"/>
</dbReference>
<dbReference type="SUPFAM" id="SSF53756">
    <property type="entry name" value="UDP-Glycosyltransferase/glycogen phosphorylase"/>
    <property type="match status" value="1"/>
</dbReference>
<dbReference type="Pfam" id="PF13579">
    <property type="entry name" value="Glyco_trans_4_4"/>
    <property type="match status" value="1"/>
</dbReference>
<evidence type="ECO:0000313" key="6">
    <source>
        <dbReference type="Proteomes" id="UP001426770"/>
    </source>
</evidence>
<evidence type="ECO:0000256" key="3">
    <source>
        <dbReference type="ARBA" id="ARBA00022679"/>
    </source>
</evidence>
<evidence type="ECO:0000256" key="2">
    <source>
        <dbReference type="ARBA" id="ARBA00022676"/>
    </source>
</evidence>